<dbReference type="Pfam" id="PF19765">
    <property type="entry name" value="DUF6252"/>
    <property type="match status" value="1"/>
</dbReference>
<dbReference type="RefSeq" id="WP_094412191.1">
    <property type="nucleotide sequence ID" value="NZ_NOXV01000150.1"/>
</dbReference>
<evidence type="ECO:0000313" key="1">
    <source>
        <dbReference type="EMBL" id="OYQ44872.1"/>
    </source>
</evidence>
<dbReference type="EMBL" id="NOXV01000150">
    <property type="protein sequence ID" value="OYQ44872.1"/>
    <property type="molecule type" value="Genomic_DNA"/>
</dbReference>
<accession>A0A255ZTZ1</accession>
<sequence length="158" mass="17646">MKKILSLIVLLVAFASCEEDVKFNTPAVQAFKDNEVWRATNFSATRSASNNSLTINATNGFETLTLRTISVNPGSYNLGLDELNKATFRLEADGIIRTYETGTDEDEGLIIISNRPRDTDLQRGFISGEFYFNATNETGQRVSFFEGNFYKVPIQVIP</sequence>
<keyword evidence="2" id="KW-1185">Reference proteome</keyword>
<dbReference type="Proteomes" id="UP000216605">
    <property type="component" value="Unassembled WGS sequence"/>
</dbReference>
<organism evidence="1 2">
    <name type="scientific">Flavobacterium cyanobacteriorum</name>
    <dbReference type="NCBI Taxonomy" id="2022802"/>
    <lineage>
        <taxon>Bacteria</taxon>
        <taxon>Pseudomonadati</taxon>
        <taxon>Bacteroidota</taxon>
        <taxon>Flavobacteriia</taxon>
        <taxon>Flavobacteriales</taxon>
        <taxon>Flavobacteriaceae</taxon>
        <taxon>Flavobacterium</taxon>
    </lineage>
</organism>
<comment type="caution">
    <text evidence="1">The sequence shown here is derived from an EMBL/GenBank/DDBJ whole genome shotgun (WGS) entry which is preliminary data.</text>
</comment>
<evidence type="ECO:0000313" key="2">
    <source>
        <dbReference type="Proteomes" id="UP000216605"/>
    </source>
</evidence>
<dbReference type="InterPro" id="IPR046219">
    <property type="entry name" value="DUF6252"/>
</dbReference>
<proteinExistence type="predicted"/>
<dbReference type="AlphaFoldDB" id="A0A255ZTZ1"/>
<dbReference type="PROSITE" id="PS51257">
    <property type="entry name" value="PROKAR_LIPOPROTEIN"/>
    <property type="match status" value="1"/>
</dbReference>
<reference evidence="1 2" key="1">
    <citation type="submission" date="2017-07" db="EMBL/GenBank/DDBJ databases">
        <title>Flavobacterium cyanobacteriorum sp. nov., isolated from cyanobacterial aggregates in a eutrophic lake.</title>
        <authorList>
            <person name="Cai H."/>
        </authorList>
    </citation>
    <scope>NUCLEOTIDE SEQUENCE [LARGE SCALE GENOMIC DNA]</scope>
    <source>
        <strain evidence="1 2">TH021</strain>
    </source>
</reference>
<dbReference type="OrthoDB" id="1448607at2"/>
<name>A0A255ZTZ1_9FLAO</name>
<protein>
    <submittedName>
        <fullName evidence="1">Uncharacterized protein</fullName>
    </submittedName>
</protein>
<gene>
    <name evidence="1" type="ORF">CHU92_02285</name>
</gene>